<dbReference type="Proteomes" id="UP001153050">
    <property type="component" value="Unassembled WGS sequence"/>
</dbReference>
<keyword evidence="2" id="KW-1185">Reference proteome</keyword>
<evidence type="ECO:0000313" key="1">
    <source>
        <dbReference type="EMBL" id="CAH2407163.1"/>
    </source>
</evidence>
<organism evidence="1 2">
    <name type="scientific">Mesorhizobium escarrei</name>
    <dbReference type="NCBI Taxonomy" id="666018"/>
    <lineage>
        <taxon>Bacteria</taxon>
        <taxon>Pseudomonadati</taxon>
        <taxon>Pseudomonadota</taxon>
        <taxon>Alphaproteobacteria</taxon>
        <taxon>Hyphomicrobiales</taxon>
        <taxon>Phyllobacteriaceae</taxon>
        <taxon>Mesorhizobium</taxon>
    </lineage>
</organism>
<sequence length="186" mass="20576">MSGAGRQRSVLCIVIVLHRAIVFICQAFNPGQLPVGHFFGEAHQGVDLLHLVHVTAIGDVFPDPLQLVRGSSQRFGDRQLLGHAYISCILTNHPDEQAFRRESFCGKKVDTPSTRSIQPLFNCEQAVLASRCAAMGQHVWHRNCMGSNGGRMGGPAASQMERRGFFAFSANTRQQQVLHDEAPRQR</sequence>
<dbReference type="EMBL" id="CAKXZT010000152">
    <property type="protein sequence ID" value="CAH2407163.1"/>
    <property type="molecule type" value="Genomic_DNA"/>
</dbReference>
<reference evidence="1 2" key="1">
    <citation type="submission" date="2022-03" db="EMBL/GenBank/DDBJ databases">
        <authorList>
            <person name="Brunel B."/>
        </authorList>
    </citation>
    <scope>NUCLEOTIDE SEQUENCE [LARGE SCALE GENOMIC DNA]</scope>
    <source>
        <strain evidence="1">STM5069sample</strain>
    </source>
</reference>
<protein>
    <recommendedName>
        <fullName evidence="3">Secreted protein</fullName>
    </recommendedName>
</protein>
<evidence type="ECO:0000313" key="2">
    <source>
        <dbReference type="Proteomes" id="UP001153050"/>
    </source>
</evidence>
<name>A0ABM9EEF4_9HYPH</name>
<accession>A0ABM9EEF4</accession>
<gene>
    <name evidence="1" type="ORF">MES5069_550167</name>
</gene>
<evidence type="ECO:0008006" key="3">
    <source>
        <dbReference type="Google" id="ProtNLM"/>
    </source>
</evidence>
<proteinExistence type="predicted"/>
<comment type="caution">
    <text evidence="1">The sequence shown here is derived from an EMBL/GenBank/DDBJ whole genome shotgun (WGS) entry which is preliminary data.</text>
</comment>